<dbReference type="SMART" id="SM00943">
    <property type="entry name" value="Prim-Pol"/>
    <property type="match status" value="1"/>
</dbReference>
<dbReference type="AlphaFoldDB" id="A0A5B2VEQ5"/>
<protein>
    <recommendedName>
        <fullName evidence="2">DNA primase/polymerase bifunctional N-terminal domain-containing protein</fullName>
    </recommendedName>
</protein>
<reference evidence="3 4" key="2">
    <citation type="submission" date="2019-09" db="EMBL/GenBank/DDBJ databases">
        <authorList>
            <person name="Jin C."/>
        </authorList>
    </citation>
    <scope>NUCLEOTIDE SEQUENCE [LARGE SCALE GENOMIC DNA]</scope>
    <source>
        <strain evidence="3 4">BN140002</strain>
    </source>
</reference>
<sequence length="855" mass="93406">MNARADSAAELTALRLRLRENGYCPVPVSGPHVNVKAAGKRPLMSNWQQRCLGADQGVIERWSRSYAMCTNTGLLCGELVGIDIDVLDPDLASNLTRRALTHLGSTPLLRIGRAPKTLLCYRVKLPVEKVQTPEFRFGENRARVEILATGQQFVAFGVHPETHAPYQWTEASPVDVPFDELPIVDHGLLRTFVNDAAAILRLAGGMTATDVRTRGREQQRHERAGRRAAGMRLGTPPDPATVADALDHLPNNFDYDGWVRIGFALYDALGEAGRDLWERWSARSHRNDTDLTAAKWSTFAAGRQVTVGTLFWHAAEHGWRRPSARERASQAISNAASATEQHRRTIRLGGGDLPAVVAAAEQALIDSEIGIYQRGNLIVRPAAAPVIIADGRSVPAMRLVSVRTPHMADLMTRVARWERFDLRSKEWAPIDCPQRVAETYLAREGEWRVPVLAGIVNCPVLRRDGSLLQTPGYDSATGLLFEPQGVTFSPIPEQPDRAAAVDGLAELRALLASFPFVTDADRSVALSAILTAITRRSLPTAPMHAFSAPAAGSGKSLLVDIASAIMDGRRAAVMAAGKTEEEAEKRLGAALLAGDAIISIDNVERPLGGELFCQSLTQPSLKVRVLGMSRLADVPCNAAMFATGNNLVLLGDMTRRTLLCSLDAGVERPETRAFETDPVEMVLADRGRYVEAALTILRAFHLAGRPQQTAPLGSFVDWSRWVRGALIWLGEADPCESMDKVRSADPRLESLTAVVTQWEEVIGSERVSVKHVIDRAIELEEASLGDGLYAARKPRPYKHPEFREALLAVAGEGGAISSRRLGRWLASNQNRLVGCYKIVADGIVEGITRWRLHRA</sequence>
<dbReference type="GO" id="GO:0016817">
    <property type="term" value="F:hydrolase activity, acting on acid anhydrides"/>
    <property type="evidence" value="ECO:0007669"/>
    <property type="project" value="InterPro"/>
</dbReference>
<dbReference type="EMBL" id="VUOA01000020">
    <property type="protein sequence ID" value="KAA2237078.1"/>
    <property type="molecule type" value="Genomic_DNA"/>
</dbReference>
<evidence type="ECO:0000256" key="1">
    <source>
        <dbReference type="SAM" id="MobiDB-lite"/>
    </source>
</evidence>
<gene>
    <name evidence="3" type="ORF">F0L46_11480</name>
</gene>
<dbReference type="Proteomes" id="UP000323142">
    <property type="component" value="Unassembled WGS sequence"/>
</dbReference>
<evidence type="ECO:0000313" key="4">
    <source>
        <dbReference type="Proteomes" id="UP000323142"/>
    </source>
</evidence>
<comment type="caution">
    <text evidence="3">The sequence shown here is derived from an EMBL/GenBank/DDBJ whole genome shotgun (WGS) entry which is preliminary data.</text>
</comment>
<proteinExistence type="predicted"/>
<dbReference type="RefSeq" id="WP_149817585.1">
    <property type="nucleotide sequence ID" value="NZ_VUOA01000020.1"/>
</dbReference>
<accession>A0A5B2VEQ5</accession>
<dbReference type="Pfam" id="PF08707">
    <property type="entry name" value="PriCT_2"/>
    <property type="match status" value="1"/>
</dbReference>
<dbReference type="InterPro" id="IPR015330">
    <property type="entry name" value="DNA_primase/pol_bifunc_N"/>
</dbReference>
<evidence type="ECO:0000313" key="3">
    <source>
        <dbReference type="EMBL" id="KAA2237078.1"/>
    </source>
</evidence>
<evidence type="ECO:0000259" key="2">
    <source>
        <dbReference type="SMART" id="SM00943"/>
    </source>
</evidence>
<name>A0A5B2VEQ5_9HYPH</name>
<feature type="domain" description="DNA primase/polymerase bifunctional N-terminal" evidence="2">
    <location>
        <begin position="15"/>
        <end position="181"/>
    </location>
</feature>
<dbReference type="InterPro" id="IPR014819">
    <property type="entry name" value="PriCT_2"/>
</dbReference>
<dbReference type="Pfam" id="PF09250">
    <property type="entry name" value="Prim-Pol"/>
    <property type="match status" value="1"/>
</dbReference>
<reference evidence="3 4" key="1">
    <citation type="submission" date="2019-09" db="EMBL/GenBank/DDBJ databases">
        <title>Salinarimonas rosea gen. nov., sp. nov., a new member of the a-2 subgroup of the Proteobacteria.</title>
        <authorList>
            <person name="Liu J."/>
        </authorList>
    </citation>
    <scope>NUCLEOTIDE SEQUENCE [LARGE SCALE GENOMIC DNA]</scope>
    <source>
        <strain evidence="3 4">BN140002</strain>
    </source>
</reference>
<feature type="region of interest" description="Disordered" evidence="1">
    <location>
        <begin position="211"/>
        <end position="236"/>
    </location>
</feature>
<feature type="compositionally biased region" description="Basic and acidic residues" evidence="1">
    <location>
        <begin position="211"/>
        <end position="222"/>
    </location>
</feature>
<dbReference type="OrthoDB" id="123525at2"/>
<keyword evidence="4" id="KW-1185">Reference proteome</keyword>
<organism evidence="3 4">
    <name type="scientific">Salinarimonas soli</name>
    <dbReference type="NCBI Taxonomy" id="1638099"/>
    <lineage>
        <taxon>Bacteria</taxon>
        <taxon>Pseudomonadati</taxon>
        <taxon>Pseudomonadota</taxon>
        <taxon>Alphaproteobacteria</taxon>
        <taxon>Hyphomicrobiales</taxon>
        <taxon>Salinarimonadaceae</taxon>
        <taxon>Salinarimonas</taxon>
    </lineage>
</organism>